<evidence type="ECO:0000256" key="1">
    <source>
        <dbReference type="ARBA" id="ARBA00022723"/>
    </source>
</evidence>
<keyword evidence="3" id="KW-0408">Iron</keyword>
<dbReference type="PANTHER" id="PTHR42988">
    <property type="entry name" value="PHOSPHOHYDROLASE"/>
    <property type="match status" value="1"/>
</dbReference>
<dbReference type="Pfam" id="PF00149">
    <property type="entry name" value="Metallophos"/>
    <property type="match status" value="1"/>
</dbReference>
<comment type="similarity">
    <text evidence="4">Belongs to the cyclic nucleotide phosphodiesterase class-III family.</text>
</comment>
<dbReference type="InterPro" id="IPR050884">
    <property type="entry name" value="CNP_phosphodiesterase-III"/>
</dbReference>
<accession>A0A437M2T4</accession>
<keyword evidence="7" id="KW-1185">Reference proteome</keyword>
<keyword evidence="2" id="KW-0378">Hydrolase</keyword>
<proteinExistence type="inferred from homology"/>
<evidence type="ECO:0000313" key="7">
    <source>
        <dbReference type="Proteomes" id="UP000282957"/>
    </source>
</evidence>
<evidence type="ECO:0000313" key="6">
    <source>
        <dbReference type="EMBL" id="RVT91843.1"/>
    </source>
</evidence>
<evidence type="ECO:0000256" key="3">
    <source>
        <dbReference type="ARBA" id="ARBA00023004"/>
    </source>
</evidence>
<dbReference type="GO" id="GO:0046872">
    <property type="term" value="F:metal ion binding"/>
    <property type="evidence" value="ECO:0007669"/>
    <property type="project" value="UniProtKB-KW"/>
</dbReference>
<dbReference type="RefSeq" id="WP_127789590.1">
    <property type="nucleotide sequence ID" value="NZ_SACL01000009.1"/>
</dbReference>
<dbReference type="EMBL" id="SACL01000009">
    <property type="protein sequence ID" value="RVT91843.1"/>
    <property type="molecule type" value="Genomic_DNA"/>
</dbReference>
<dbReference type="Gene3D" id="3.60.21.10">
    <property type="match status" value="1"/>
</dbReference>
<evidence type="ECO:0000256" key="2">
    <source>
        <dbReference type="ARBA" id="ARBA00022801"/>
    </source>
</evidence>
<name>A0A437M2T4_9PROT</name>
<comment type="caution">
    <text evidence="6">The sequence shown here is derived from an EMBL/GenBank/DDBJ whole genome shotgun (WGS) entry which is preliminary data.</text>
</comment>
<dbReference type="InterPro" id="IPR029052">
    <property type="entry name" value="Metallo-depent_PP-like"/>
</dbReference>
<dbReference type="InterPro" id="IPR004843">
    <property type="entry name" value="Calcineurin-like_PHP"/>
</dbReference>
<reference evidence="6 7" key="1">
    <citation type="submission" date="2019-01" db="EMBL/GenBank/DDBJ databases">
        <authorList>
            <person name="Chen W.-M."/>
        </authorList>
    </citation>
    <scope>NUCLEOTIDE SEQUENCE [LARGE SCALE GENOMIC DNA]</scope>
    <source>
        <strain evidence="6 7">CCP-6</strain>
    </source>
</reference>
<gene>
    <name evidence="6" type="ORF">EOD42_21255</name>
</gene>
<dbReference type="AlphaFoldDB" id="A0A437M2T4"/>
<keyword evidence="1" id="KW-0479">Metal-binding</keyword>
<dbReference type="PANTHER" id="PTHR42988:SF2">
    <property type="entry name" value="CYCLIC NUCLEOTIDE PHOSPHODIESTERASE CBUA0032-RELATED"/>
    <property type="match status" value="1"/>
</dbReference>
<evidence type="ECO:0000259" key="5">
    <source>
        <dbReference type="Pfam" id="PF00149"/>
    </source>
</evidence>
<organism evidence="6 7">
    <name type="scientific">Rhodovarius crocodyli</name>
    <dbReference type="NCBI Taxonomy" id="1979269"/>
    <lineage>
        <taxon>Bacteria</taxon>
        <taxon>Pseudomonadati</taxon>
        <taxon>Pseudomonadota</taxon>
        <taxon>Alphaproteobacteria</taxon>
        <taxon>Acetobacterales</taxon>
        <taxon>Roseomonadaceae</taxon>
        <taxon>Rhodovarius</taxon>
    </lineage>
</organism>
<protein>
    <submittedName>
        <fullName evidence="6">Metallophosphoesterase</fullName>
    </submittedName>
</protein>
<dbReference type="GO" id="GO:0016787">
    <property type="term" value="F:hydrolase activity"/>
    <property type="evidence" value="ECO:0007669"/>
    <property type="project" value="UniProtKB-KW"/>
</dbReference>
<dbReference type="SUPFAM" id="SSF56300">
    <property type="entry name" value="Metallo-dependent phosphatases"/>
    <property type="match status" value="1"/>
</dbReference>
<sequence>MIRLAHVTDLHLGEAPPALVEEFASDLIAEAPDALLVGGDLTRAARGVEFIAAWRLLESVAPHIPVLAVPGNHDIPHWDLVDRFFKPKADWQAALPDRVVTSLDLPGLSVIGLDTVSRAQWHLDWSAGSVSSRRLRALEEALEARANPRCVVLTHHPLRHPGWATQRQPVRNAALALDLLRREGVELILSGHLHRAALLTDEGRPWQVITPSALSERGSGQMGWTMLECGEAGLSIRRRDWRARQEQREALPA</sequence>
<dbReference type="OrthoDB" id="9794568at2"/>
<feature type="domain" description="Calcineurin-like phosphoesterase" evidence="5">
    <location>
        <begin position="2"/>
        <end position="195"/>
    </location>
</feature>
<dbReference type="Proteomes" id="UP000282957">
    <property type="component" value="Unassembled WGS sequence"/>
</dbReference>
<evidence type="ECO:0000256" key="4">
    <source>
        <dbReference type="ARBA" id="ARBA00025742"/>
    </source>
</evidence>